<evidence type="ECO:0000313" key="4">
    <source>
        <dbReference type="Proteomes" id="UP000030687"/>
    </source>
</evidence>
<organism evidence="3 4">
    <name type="scientific">Citrus clementina</name>
    <name type="common">Clementine</name>
    <name type="synonym">Citrus deliciosa x Citrus sinensis</name>
    <dbReference type="NCBI Taxonomy" id="85681"/>
    <lineage>
        <taxon>Eukaryota</taxon>
        <taxon>Viridiplantae</taxon>
        <taxon>Streptophyta</taxon>
        <taxon>Embryophyta</taxon>
        <taxon>Tracheophyta</taxon>
        <taxon>Spermatophyta</taxon>
        <taxon>Magnoliopsida</taxon>
        <taxon>eudicotyledons</taxon>
        <taxon>Gunneridae</taxon>
        <taxon>Pentapetalae</taxon>
        <taxon>rosids</taxon>
        <taxon>malvids</taxon>
        <taxon>Sapindales</taxon>
        <taxon>Rutaceae</taxon>
        <taxon>Aurantioideae</taxon>
        <taxon>Citrus</taxon>
    </lineage>
</organism>
<reference evidence="3 4" key="1">
    <citation type="submission" date="2013-10" db="EMBL/GenBank/DDBJ databases">
        <authorList>
            <consortium name="International Citrus Genome Consortium"/>
            <person name="Jenkins J."/>
            <person name="Schmutz J."/>
            <person name="Prochnik S."/>
            <person name="Rokhsar D."/>
            <person name="Gmitter F."/>
            <person name="Ollitrault P."/>
            <person name="Machado M."/>
            <person name="Talon M."/>
            <person name="Wincker P."/>
            <person name="Jaillon O."/>
            <person name="Morgante M."/>
        </authorList>
    </citation>
    <scope>NUCLEOTIDE SEQUENCE</scope>
    <source>
        <strain evidence="4">cv. Clemenules</strain>
    </source>
</reference>
<name>V4UZC6_CITCL</name>
<feature type="transmembrane region" description="Helical" evidence="1">
    <location>
        <begin position="389"/>
        <end position="406"/>
    </location>
</feature>
<keyword evidence="1" id="KW-1133">Transmembrane helix</keyword>
<dbReference type="eggNOG" id="KOG0504">
    <property type="taxonomic scope" value="Eukaryota"/>
</dbReference>
<dbReference type="EMBL" id="KI536799">
    <property type="protein sequence ID" value="ESR44804.1"/>
    <property type="molecule type" value="Genomic_DNA"/>
</dbReference>
<feature type="non-terminal residue" evidence="3">
    <location>
        <position position="430"/>
    </location>
</feature>
<dbReference type="Pfam" id="PF13962">
    <property type="entry name" value="PGG"/>
    <property type="match status" value="1"/>
</dbReference>
<dbReference type="KEGG" id="cic:CICLE_v10003629mg"/>
<dbReference type="Gene3D" id="1.25.40.20">
    <property type="entry name" value="Ankyrin repeat-containing domain"/>
    <property type="match status" value="1"/>
</dbReference>
<gene>
    <name evidence="3" type="ORF">CICLE_v10003629mg</name>
</gene>
<feature type="transmembrane region" description="Helical" evidence="1">
    <location>
        <begin position="137"/>
        <end position="161"/>
    </location>
</feature>
<dbReference type="Gramene" id="ESR44804">
    <property type="protein sequence ID" value="ESR44804"/>
    <property type="gene ID" value="CICLE_v10003629mg"/>
</dbReference>
<dbReference type="Proteomes" id="UP000030687">
    <property type="component" value="Unassembled WGS sequence"/>
</dbReference>
<dbReference type="Pfam" id="PF12796">
    <property type="entry name" value="Ank_2"/>
    <property type="match status" value="1"/>
</dbReference>
<feature type="transmembrane region" description="Helical" evidence="1">
    <location>
        <begin position="364"/>
        <end position="383"/>
    </location>
</feature>
<dbReference type="InterPro" id="IPR026961">
    <property type="entry name" value="PGG_dom"/>
</dbReference>
<dbReference type="OMA" id="EYGTHEL"/>
<dbReference type="SUPFAM" id="SSF48403">
    <property type="entry name" value="Ankyrin repeat"/>
    <property type="match status" value="1"/>
</dbReference>
<dbReference type="AlphaFoldDB" id="V4UZC6"/>
<dbReference type="InterPro" id="IPR036770">
    <property type="entry name" value="Ankyrin_rpt-contain_sf"/>
</dbReference>
<dbReference type="InParanoid" id="V4UZC6"/>
<dbReference type="InterPro" id="IPR002110">
    <property type="entry name" value="Ankyrin_rpt"/>
</dbReference>
<dbReference type="STRING" id="85681.V4UZC6"/>
<keyword evidence="4" id="KW-1185">Reference proteome</keyword>
<protein>
    <recommendedName>
        <fullName evidence="2">PGG domain-containing protein</fullName>
    </recommendedName>
</protein>
<evidence type="ECO:0000259" key="2">
    <source>
        <dbReference type="Pfam" id="PF13962"/>
    </source>
</evidence>
<keyword evidence="1" id="KW-0812">Transmembrane</keyword>
<evidence type="ECO:0000256" key="1">
    <source>
        <dbReference type="SAM" id="Phobius"/>
    </source>
</evidence>
<dbReference type="PANTHER" id="PTHR24177">
    <property type="entry name" value="CASKIN"/>
    <property type="match status" value="1"/>
</dbReference>
<accession>V4UZC6</accession>
<sequence length="430" mass="47268">MPRVAPRASGPANLRSTNFNDLIDFIERKEAVLDRTALLVVACEGNWEFMEELVNAMDANDLGMVDELGCTALHYAAVGGSIKACKALVRKKRALTQTVSNRGWTPLLSAAHCAPNDEDIVYYLSSVTTNEPPGRPFTGALAGMLAYALAAGGFHNIILYLSKRHRNLCTAEDDVGHNILDALVLKPQDFQMPGIKQVQDAKLTHKLALELAKHVLKSFSNVYDVENYASFHSNTLTAAASSGIQTILKVAVQHRQEKILNLVDNMVVYNKFTSPQLIDESTKDTILHLAAKLAPPAHLRIVPGVALQMQREVQWFKEVEKLVHPFLKEALNMDGKTAQDIFTEQHKDLLENSEKWMKDTSNSCMVVTALIATTMFAAAYTVPGGNNENALGIIFSSTSVLVFLSIQTARYAEEDFLESLSKKLIIGLAS</sequence>
<proteinExistence type="predicted"/>
<evidence type="ECO:0000313" key="3">
    <source>
        <dbReference type="EMBL" id="ESR44804.1"/>
    </source>
</evidence>
<keyword evidence="1" id="KW-0472">Membrane</keyword>
<feature type="domain" description="PGG" evidence="2">
    <location>
        <begin position="354"/>
        <end position="389"/>
    </location>
</feature>
<dbReference type="PANTHER" id="PTHR24177:SF365">
    <property type="entry name" value="ANKYRIN REPEAT-CONTAINING PROTEIN NPR4-LIKE ISOFORM X1"/>
    <property type="match status" value="1"/>
</dbReference>
<dbReference type="SMART" id="SM00248">
    <property type="entry name" value="ANK"/>
    <property type="match status" value="3"/>
</dbReference>
<dbReference type="GO" id="GO:0016020">
    <property type="term" value="C:membrane"/>
    <property type="evidence" value="ECO:0007669"/>
    <property type="project" value="TreeGrafter"/>
</dbReference>